<dbReference type="PANTHER" id="PTHR41532:SF1">
    <property type="entry name" value="FIXS PROTEIN"/>
    <property type="match status" value="1"/>
</dbReference>
<keyword evidence="2" id="KW-1133">Transmembrane helix</keyword>
<feature type="transmembrane region" description="Helical" evidence="2">
    <location>
        <begin position="6"/>
        <end position="26"/>
    </location>
</feature>
<reference evidence="4" key="1">
    <citation type="journal article" date="2019" name="Int. J. Syst. Evol. Microbiol.">
        <title>The Global Catalogue of Microorganisms (GCM) 10K type strain sequencing project: providing services to taxonomists for standard genome sequencing and annotation.</title>
        <authorList>
            <consortium name="The Broad Institute Genomics Platform"/>
            <consortium name="The Broad Institute Genome Sequencing Center for Infectious Disease"/>
            <person name="Wu L."/>
            <person name="Ma J."/>
        </authorList>
    </citation>
    <scope>NUCLEOTIDE SEQUENCE [LARGE SCALE GENOMIC DNA]</scope>
    <source>
        <strain evidence="4">CGMCC 1.15928</strain>
    </source>
</reference>
<name>A0ABQ1JXV4_9PROT</name>
<dbReference type="NCBIfam" id="TIGR00847">
    <property type="entry name" value="ccoS"/>
    <property type="match status" value="1"/>
</dbReference>
<dbReference type="PANTHER" id="PTHR41532">
    <property type="entry name" value="FIXS PROTEIN"/>
    <property type="match status" value="1"/>
</dbReference>
<feature type="compositionally biased region" description="Basic and acidic residues" evidence="1">
    <location>
        <begin position="43"/>
        <end position="54"/>
    </location>
</feature>
<dbReference type="Pfam" id="PF03597">
    <property type="entry name" value="FixS"/>
    <property type="match status" value="1"/>
</dbReference>
<keyword evidence="2" id="KW-0472">Membrane</keyword>
<feature type="region of interest" description="Disordered" evidence="1">
    <location>
        <begin position="35"/>
        <end position="54"/>
    </location>
</feature>
<evidence type="ECO:0000256" key="2">
    <source>
        <dbReference type="SAM" id="Phobius"/>
    </source>
</evidence>
<gene>
    <name evidence="3" type="primary">rdxS</name>
    <name evidence="3" type="ORF">GCM10011503_32470</name>
</gene>
<sequence>MEMLTFLIPVAILLGLTGLGAFIWAVRTGQFDDPQGDAARILTDNEDRPLPDRH</sequence>
<protein>
    <submittedName>
        <fullName evidence="3">Cytochrome oxidase maturation protein, cbb3-type</fullName>
    </submittedName>
</protein>
<dbReference type="EMBL" id="BMKF01000003">
    <property type="protein sequence ID" value="GGB81197.1"/>
    <property type="molecule type" value="Genomic_DNA"/>
</dbReference>
<accession>A0ABQ1JXV4</accession>
<proteinExistence type="predicted"/>
<keyword evidence="4" id="KW-1185">Reference proteome</keyword>
<dbReference type="RefSeq" id="WP_084394794.1">
    <property type="nucleotide sequence ID" value="NZ_BMKF01000003.1"/>
</dbReference>
<evidence type="ECO:0000313" key="3">
    <source>
        <dbReference type="EMBL" id="GGB81197.1"/>
    </source>
</evidence>
<evidence type="ECO:0000256" key="1">
    <source>
        <dbReference type="SAM" id="MobiDB-lite"/>
    </source>
</evidence>
<organism evidence="3 4">
    <name type="scientific">Henriciella pelagia</name>
    <dbReference type="NCBI Taxonomy" id="1977912"/>
    <lineage>
        <taxon>Bacteria</taxon>
        <taxon>Pseudomonadati</taxon>
        <taxon>Pseudomonadota</taxon>
        <taxon>Alphaproteobacteria</taxon>
        <taxon>Hyphomonadales</taxon>
        <taxon>Hyphomonadaceae</taxon>
        <taxon>Henriciella</taxon>
    </lineage>
</organism>
<dbReference type="InterPro" id="IPR004714">
    <property type="entry name" value="Cyt_oxidase_maturation_cbb3"/>
</dbReference>
<keyword evidence="2" id="KW-0812">Transmembrane</keyword>
<dbReference type="Proteomes" id="UP000628854">
    <property type="component" value="Unassembled WGS sequence"/>
</dbReference>
<evidence type="ECO:0000313" key="4">
    <source>
        <dbReference type="Proteomes" id="UP000628854"/>
    </source>
</evidence>
<comment type="caution">
    <text evidence="3">The sequence shown here is derived from an EMBL/GenBank/DDBJ whole genome shotgun (WGS) entry which is preliminary data.</text>
</comment>